<keyword evidence="4" id="KW-1185">Reference proteome</keyword>
<dbReference type="Gene3D" id="2.40.10.10">
    <property type="entry name" value="Trypsin-like serine proteases"/>
    <property type="match status" value="2"/>
</dbReference>
<dbReference type="CDD" id="cd00091">
    <property type="entry name" value="NUC"/>
    <property type="match status" value="1"/>
</dbReference>
<keyword evidence="3" id="KW-0255">Endonuclease</keyword>
<dbReference type="Gene3D" id="3.40.570.10">
    <property type="entry name" value="Extracellular Endonuclease, subunit A"/>
    <property type="match status" value="1"/>
</dbReference>
<keyword evidence="3" id="KW-0540">Nuclease</keyword>
<dbReference type="Pfam" id="PF13365">
    <property type="entry name" value="Trypsin_2"/>
    <property type="match status" value="1"/>
</dbReference>
<evidence type="ECO:0000313" key="3">
    <source>
        <dbReference type="EMBL" id="MCZ8546841.1"/>
    </source>
</evidence>
<dbReference type="SUPFAM" id="SSF50494">
    <property type="entry name" value="Trypsin-like serine proteases"/>
    <property type="match status" value="1"/>
</dbReference>
<evidence type="ECO:0000259" key="2">
    <source>
        <dbReference type="SMART" id="SM00892"/>
    </source>
</evidence>
<dbReference type="GO" id="GO:0004519">
    <property type="term" value="F:endonuclease activity"/>
    <property type="evidence" value="ECO:0007669"/>
    <property type="project" value="UniProtKB-KW"/>
</dbReference>
<dbReference type="InterPro" id="IPR040255">
    <property type="entry name" value="Non-specific_endonuclease"/>
</dbReference>
<dbReference type="SMART" id="SM00892">
    <property type="entry name" value="Endonuclease_NS"/>
    <property type="match status" value="1"/>
</dbReference>
<feature type="domain" description="ENPP1-3/EXOG-like endonuclease/phosphodiesterase" evidence="1">
    <location>
        <begin position="407"/>
        <end position="643"/>
    </location>
</feature>
<dbReference type="SUPFAM" id="SSF54060">
    <property type="entry name" value="His-Me finger endonucleases"/>
    <property type="match status" value="1"/>
</dbReference>
<dbReference type="EMBL" id="JAPFQA010000011">
    <property type="protein sequence ID" value="MCZ8546841.1"/>
    <property type="molecule type" value="Genomic_DNA"/>
</dbReference>
<dbReference type="PANTHER" id="PTHR13966:SF5">
    <property type="entry name" value="ENDONUCLEASE G, MITOCHONDRIAL"/>
    <property type="match status" value="1"/>
</dbReference>
<gene>
    <name evidence="3" type="ORF">OOJ09_21850</name>
</gene>
<keyword evidence="3" id="KW-0378">Hydrolase</keyword>
<organism evidence="3 4">
    <name type="scientific">Mesorhizobium qingshengii</name>
    <dbReference type="NCBI Taxonomy" id="1165689"/>
    <lineage>
        <taxon>Bacteria</taxon>
        <taxon>Pseudomonadati</taxon>
        <taxon>Pseudomonadota</taxon>
        <taxon>Alphaproteobacteria</taxon>
        <taxon>Hyphomicrobiales</taxon>
        <taxon>Phyllobacteriaceae</taxon>
        <taxon>Mesorhizobium</taxon>
    </lineage>
</organism>
<reference evidence="3" key="1">
    <citation type="submission" date="2022-11" db="EMBL/GenBank/DDBJ databases">
        <authorList>
            <person name="Coimbra C."/>
        </authorList>
    </citation>
    <scope>NUCLEOTIDE SEQUENCE</scope>
    <source>
        <strain evidence="3">Jales19</strain>
    </source>
</reference>
<comment type="caution">
    <text evidence="3">The sequence shown here is derived from an EMBL/GenBank/DDBJ whole genome shotgun (WGS) entry which is preliminary data.</text>
</comment>
<dbReference type="InterPro" id="IPR044929">
    <property type="entry name" value="DNA/RNA_non-sp_Endonuclease_sf"/>
</dbReference>
<dbReference type="Pfam" id="PF01223">
    <property type="entry name" value="Endonuclease_NS"/>
    <property type="match status" value="1"/>
</dbReference>
<feature type="domain" description="DNA/RNA non-specific endonuclease/pyrophosphatase/phosphodiesterase" evidence="2">
    <location>
        <begin position="406"/>
        <end position="642"/>
    </location>
</feature>
<dbReference type="InterPro" id="IPR044925">
    <property type="entry name" value="His-Me_finger_sf"/>
</dbReference>
<dbReference type="InterPro" id="IPR009003">
    <property type="entry name" value="Peptidase_S1_PA"/>
</dbReference>
<dbReference type="PANTHER" id="PTHR13966">
    <property type="entry name" value="ENDONUCLEASE RELATED"/>
    <property type="match status" value="1"/>
</dbReference>
<evidence type="ECO:0000313" key="4">
    <source>
        <dbReference type="Proteomes" id="UP001152178"/>
    </source>
</evidence>
<dbReference type="InterPro" id="IPR001604">
    <property type="entry name" value="Endo_G_ENPP1-like_dom"/>
</dbReference>
<evidence type="ECO:0000259" key="1">
    <source>
        <dbReference type="SMART" id="SM00477"/>
    </source>
</evidence>
<dbReference type="RefSeq" id="WP_269907184.1">
    <property type="nucleotide sequence ID" value="NZ_JAPFQA010000011.1"/>
</dbReference>
<accession>A0ABT4QZC6</accession>
<proteinExistence type="predicted"/>
<dbReference type="InterPro" id="IPR043504">
    <property type="entry name" value="Peptidase_S1_PA_chymotrypsin"/>
</dbReference>
<name>A0ABT4QZC6_9HYPH</name>
<protein>
    <submittedName>
        <fullName evidence="3">DNA/RNA non-specific endonuclease</fullName>
    </submittedName>
</protein>
<dbReference type="SMART" id="SM00477">
    <property type="entry name" value="NUC"/>
    <property type="match status" value="1"/>
</dbReference>
<dbReference type="InterPro" id="IPR020821">
    <property type="entry name" value="ENPP1-3/EXOG-like_nuc-like"/>
</dbReference>
<sequence length="665" mass="73746">MASEADDSQKDIVSTQSEGLSIEAEKVAKADAVYVTPEGRNRRRARAKADKRFDFRKNLLESPDSDPKGFERIIGDSDLMSVNFLDRGKKAAAAVCRIKVPSDGGFWYGTGFLVGPRLLLTNHHVLGNADEASQCSAEFGYEHDVDGVLSEPVRFNLRPHEVFYTDAELDVTFVAVTPFSDEGVPLHRYGRLPLIPVSGKAINGEWVTIIQHPGSEPKQIAIRASQIIALDPELALELRIDLDRFIHYSTDTEPGSSGAPVLNDQWQVLALHHKAVPAPGKLGKPGRTTKQPVWIANEGIRISAIFKLLELERFAKPQAGLVLDRLDMSLGFTAMSRAAVMSHGAIGETVFEADRKPLDPVRWANVAGYDPAFLPPLRIDLGQIYKPLLDKNKVAALLDGSGHELAYHHFSSVIHADRKFPLITAVNIDGNALVHPGKRKDTWRRDARIADEFQPDGDFYEKGKGSDPVQFSRGHQVRLLDPCWSPLSNAAQALAESQVGSEDTFHYTNAAPQVQTYNDIDWGNLEDYLLDKAQTTKKRLTVFTGPIYRDDDPTYGRDRRGGPWQIPLSFWKVAVLQKSGTKPVAAAFIVGQTQYVQALYEAKVFSGLKPYTVDEMRNRLIQTTIVSIETETGLDFSAVRSLDAHGSLESTRQTRWLNDMSDVLI</sequence>
<dbReference type="Proteomes" id="UP001152178">
    <property type="component" value="Unassembled WGS sequence"/>
</dbReference>